<dbReference type="Pfam" id="PF01193">
    <property type="entry name" value="RNA_pol_L"/>
    <property type="match status" value="1"/>
</dbReference>
<dbReference type="GO" id="GO:0006366">
    <property type="term" value="P:transcription by RNA polymerase II"/>
    <property type="evidence" value="ECO:0007669"/>
    <property type="project" value="TreeGrafter"/>
</dbReference>
<evidence type="ECO:0000256" key="5">
    <source>
        <dbReference type="ARBA" id="ARBA00025804"/>
    </source>
</evidence>
<dbReference type="InterPro" id="IPR050518">
    <property type="entry name" value="Rpo3/RPB3_RNA_Pol_subunit"/>
</dbReference>
<dbReference type="PROSITE" id="PS00446">
    <property type="entry name" value="RNA_POL_D_30KD"/>
    <property type="match status" value="1"/>
</dbReference>
<dbReference type="SUPFAM" id="SSF56553">
    <property type="entry name" value="Insert subdomain of RNA polymerase alpha subunit"/>
    <property type="match status" value="1"/>
</dbReference>
<reference evidence="9" key="1">
    <citation type="journal article" date="2011" name="Genome Res.">
        <title>Phylogeny-wide analysis of social amoeba genomes highlights ancient origins for complex intercellular communication.</title>
        <authorList>
            <person name="Heidel A.J."/>
            <person name="Lawal H.M."/>
            <person name="Felder M."/>
            <person name="Schilde C."/>
            <person name="Helps N.R."/>
            <person name="Tunggal B."/>
            <person name="Rivero F."/>
            <person name="John U."/>
            <person name="Schleicher M."/>
            <person name="Eichinger L."/>
            <person name="Platzer M."/>
            <person name="Noegel A.A."/>
            <person name="Schaap P."/>
            <person name="Gloeckner G."/>
        </authorList>
    </citation>
    <scope>NUCLEOTIDE SEQUENCE [LARGE SCALE GENOMIC DNA]</scope>
    <source>
        <strain evidence="9">SH3</strain>
    </source>
</reference>
<dbReference type="EMBL" id="GL883021">
    <property type="protein sequence ID" value="EGG16804.1"/>
    <property type="molecule type" value="Genomic_DNA"/>
</dbReference>
<evidence type="ECO:0000256" key="1">
    <source>
        <dbReference type="ARBA" id="ARBA00004123"/>
    </source>
</evidence>
<dbReference type="InterPro" id="IPR036603">
    <property type="entry name" value="RBP11-like"/>
</dbReference>
<sequence length="296" mass="33409">MSHTLLRMPNLEILELKNDSITFVLSNTDISVANALRRIMIAEVPTMAIDLVEFQTNTSVLCDEFIAHRLGLIPLTSHKVESFNYTRECSCTERCTECSVEFNLNVKCLDRALEVTSSDLQSQNDNVFPVSASDNVYGNTSGAIPIVRLRKGQEVKLKAIAKKGVGKEHAKWIPTCIATYQFQPKIVVNQNRFDELSDRQKDEWISSCPTNVFKYNPNSMQQVTTDDLKCMFCQECVKKSEALGKPDLVSVEQKQDRFIFTVETSGALRPEEIVLAGIQIIKEKLIRIQTQIQKGL</sequence>
<dbReference type="STRING" id="1054147.F4Q3D5"/>
<comment type="similarity">
    <text evidence="5">Belongs to the archaeal Rpo3/eukaryotic RPB3 RNA polymerase subunit family.</text>
</comment>
<evidence type="ECO:0000313" key="9">
    <source>
        <dbReference type="Proteomes" id="UP000007797"/>
    </source>
</evidence>
<evidence type="ECO:0000259" key="7">
    <source>
        <dbReference type="SMART" id="SM00662"/>
    </source>
</evidence>
<dbReference type="HAMAP" id="MF_00320">
    <property type="entry name" value="RNApol_arch_Rpo3"/>
    <property type="match status" value="1"/>
</dbReference>
<dbReference type="RefSeq" id="XP_004355278.1">
    <property type="nucleotide sequence ID" value="XM_004355226.1"/>
</dbReference>
<dbReference type="AlphaFoldDB" id="F4Q3D5"/>
<keyword evidence="4" id="KW-0539">Nucleus</keyword>
<dbReference type="InterPro" id="IPR022842">
    <property type="entry name" value="RNAP_Rpo3/Rpb3/RPAC1"/>
</dbReference>
<dbReference type="PANTHER" id="PTHR11800">
    <property type="entry name" value="DNA-DIRECTED RNA POLYMERASE"/>
    <property type="match status" value="1"/>
</dbReference>
<dbReference type="GO" id="GO:0003677">
    <property type="term" value="F:DNA binding"/>
    <property type="evidence" value="ECO:0007669"/>
    <property type="project" value="InterPro"/>
</dbReference>
<dbReference type="Gene3D" id="2.170.120.12">
    <property type="entry name" value="DNA-directed RNA polymerase, insert domain"/>
    <property type="match status" value="1"/>
</dbReference>
<protein>
    <recommendedName>
        <fullName evidence="6">DNA-directed RNA polymerase II subunit RPB3</fullName>
    </recommendedName>
</protein>
<comment type="subcellular location">
    <subcellularLocation>
        <location evidence="1">Nucleus</location>
    </subcellularLocation>
</comment>
<name>F4Q3D5_CACFS</name>
<dbReference type="Gene3D" id="3.30.1360.10">
    <property type="entry name" value="RNA polymerase, RBP11-like subunit"/>
    <property type="match status" value="1"/>
</dbReference>
<dbReference type="Proteomes" id="UP000007797">
    <property type="component" value="Unassembled WGS sequence"/>
</dbReference>
<dbReference type="OrthoDB" id="270173at2759"/>
<dbReference type="GO" id="GO:0046983">
    <property type="term" value="F:protein dimerization activity"/>
    <property type="evidence" value="ECO:0007669"/>
    <property type="project" value="InterPro"/>
</dbReference>
<dbReference type="SMART" id="SM00662">
    <property type="entry name" value="RPOLD"/>
    <property type="match status" value="1"/>
</dbReference>
<evidence type="ECO:0000256" key="2">
    <source>
        <dbReference type="ARBA" id="ARBA00022478"/>
    </source>
</evidence>
<dbReference type="InterPro" id="IPR001514">
    <property type="entry name" value="DNA-dir_RNA_pol_30-40kDasu_CS"/>
</dbReference>
<keyword evidence="3" id="KW-0804">Transcription</keyword>
<dbReference type="PANTHER" id="PTHR11800:SF2">
    <property type="entry name" value="DNA-DIRECTED RNA POLYMERASE II SUBUNIT RPB3"/>
    <property type="match status" value="1"/>
</dbReference>
<dbReference type="Gene3D" id="3.30.70.20">
    <property type="match status" value="1"/>
</dbReference>
<keyword evidence="2" id="KW-0240">DNA-directed RNA polymerase</keyword>
<evidence type="ECO:0000256" key="4">
    <source>
        <dbReference type="ARBA" id="ARBA00023242"/>
    </source>
</evidence>
<evidence type="ECO:0000256" key="6">
    <source>
        <dbReference type="ARBA" id="ARBA00072506"/>
    </source>
</evidence>
<dbReference type="CDD" id="cd07031">
    <property type="entry name" value="RNAP_II_RPB3"/>
    <property type="match status" value="1"/>
</dbReference>
<dbReference type="OMA" id="DETKFHF"/>
<evidence type="ECO:0000256" key="3">
    <source>
        <dbReference type="ARBA" id="ARBA00023163"/>
    </source>
</evidence>
<proteinExistence type="inferred from homology"/>
<organism evidence="8 9">
    <name type="scientific">Cavenderia fasciculata</name>
    <name type="common">Slime mold</name>
    <name type="synonym">Dictyostelium fasciculatum</name>
    <dbReference type="NCBI Taxonomy" id="261658"/>
    <lineage>
        <taxon>Eukaryota</taxon>
        <taxon>Amoebozoa</taxon>
        <taxon>Evosea</taxon>
        <taxon>Eumycetozoa</taxon>
        <taxon>Dictyostelia</taxon>
        <taxon>Acytosteliales</taxon>
        <taxon>Cavenderiaceae</taxon>
        <taxon>Cavenderia</taxon>
    </lineage>
</organism>
<dbReference type="GO" id="GO:0003899">
    <property type="term" value="F:DNA-directed RNA polymerase activity"/>
    <property type="evidence" value="ECO:0007669"/>
    <property type="project" value="InterPro"/>
</dbReference>
<dbReference type="KEGG" id="dfa:DFA_07782"/>
<dbReference type="InterPro" id="IPR011262">
    <property type="entry name" value="DNA-dir_RNA_pol_insert"/>
</dbReference>
<accession>F4Q3D5</accession>
<dbReference type="SUPFAM" id="SSF55257">
    <property type="entry name" value="RBP11-like subunits of RNA polymerase"/>
    <property type="match status" value="1"/>
</dbReference>
<keyword evidence="9" id="KW-1185">Reference proteome</keyword>
<evidence type="ECO:0000313" key="8">
    <source>
        <dbReference type="EMBL" id="EGG16804.1"/>
    </source>
</evidence>
<dbReference type="NCBIfam" id="NF001988">
    <property type="entry name" value="PRK00783.1"/>
    <property type="match status" value="1"/>
</dbReference>
<dbReference type="Pfam" id="PF01000">
    <property type="entry name" value="RNA_pol_A_bac"/>
    <property type="match status" value="1"/>
</dbReference>
<dbReference type="GO" id="GO:0005665">
    <property type="term" value="C:RNA polymerase II, core complex"/>
    <property type="evidence" value="ECO:0007669"/>
    <property type="project" value="TreeGrafter"/>
</dbReference>
<dbReference type="FunFam" id="2.170.120.12:FF:000002">
    <property type="entry name" value="DNA-directed RNA polymerase II subunit RPB3"/>
    <property type="match status" value="1"/>
</dbReference>
<dbReference type="InterPro" id="IPR036643">
    <property type="entry name" value="RNApol_insert_sf"/>
</dbReference>
<feature type="domain" description="DNA-directed RNA polymerase RpoA/D/Rpb3-type" evidence="7">
    <location>
        <begin position="20"/>
        <end position="291"/>
    </location>
</feature>
<dbReference type="GeneID" id="14869325"/>
<dbReference type="InterPro" id="IPR011263">
    <property type="entry name" value="DNA-dir_RNA_pol_RpoA/D/Rpb3"/>
</dbReference>
<gene>
    <name evidence="8" type="primary">rpb3</name>
    <name evidence="8" type="ORF">DFA_07782</name>
</gene>